<dbReference type="OrthoDB" id="2110361at2759"/>
<dbReference type="GO" id="GO:0006351">
    <property type="term" value="P:DNA-templated transcription"/>
    <property type="evidence" value="ECO:0007669"/>
    <property type="project" value="InterPro"/>
</dbReference>
<feature type="compositionally biased region" description="Pro residues" evidence="3">
    <location>
        <begin position="49"/>
        <end position="62"/>
    </location>
</feature>
<sequence length="828" mass="90808">MAETSHNPYPRSPNPSTRSYDSSSVSSATSPRPPSRYLGSMLNATGRPNPTPPQPLGMPSLPPVNQGFPPYTPMPPTSIMGRESVASTDSLVSSQGPGGSQLSGTPGAQGQKRAYRQRRKDPSCDACRERKVKCDATETTSCSECSSRNVKCQFTKETNRRMSSIKQVQDLEKQIEKVKRDNNNLRRMLQERDGSMDIDVESRERSSSQLPPPIESESRPRKRPQPVPDLALARTNLRTFSKGIWKPPAQHRLPAPAPFDAPVPELPPRQVAEQLLTTYYASAHTMFPIIHLPTFKALVDDLYRPAPPRIPPGFLCLFFAVLATGSLFTAEVAATAATYFRPSELLESARKAMDPWCNHHTLDDARALILITICLSEMNLKSAAWSFLGNAVRVGQDLGLYLDTETWPVVEGEMRRRTWWAIYILDRVTATEMGHPFLIDDADCSVALPAAVDDQYIEDDGMRVPSGAEPLTHSLLAVIHVVRSYTSIVKATESPAIPPTQLAGFDAHFKKCLNTFPPACDPVSTVALAPHFLAPLTYLFHARLVLHRHNLNPSCDVDNRLAAIESCMHIGIETASLLNRTSSPADGATSLLTAHIFRCTLFLLLTGCLDHAITCIRALAAIDSRRDVATACGRYLSFFTSTLSVKRAEYSSRIAQTTSPHAFSSARSPVDPSTLLVSLARDEELLAYVSSDLHASPSRSWVWTEGYDRDYLPPKADATAPSAGLGHALFSSAMRTGLSEEERREWGGWTQLETAVRGLGSTHAMSSNWTTLPPPQVKRESPTPGIPSIQRLSEAPRYTAEVPKYGNEPSRPAASPAGRDRLSIANII</sequence>
<dbReference type="Pfam" id="PF00172">
    <property type="entry name" value="Zn_clus"/>
    <property type="match status" value="1"/>
</dbReference>
<dbReference type="InterPro" id="IPR007219">
    <property type="entry name" value="XnlR_reg_dom"/>
</dbReference>
<name>A0A0F9ZVF8_TRIHA</name>
<evidence type="ECO:0000256" key="3">
    <source>
        <dbReference type="SAM" id="MobiDB-lite"/>
    </source>
</evidence>
<dbReference type="GO" id="GO:0003677">
    <property type="term" value="F:DNA binding"/>
    <property type="evidence" value="ECO:0007669"/>
    <property type="project" value="InterPro"/>
</dbReference>
<evidence type="ECO:0000259" key="4">
    <source>
        <dbReference type="PROSITE" id="PS50048"/>
    </source>
</evidence>
<feature type="region of interest" description="Disordered" evidence="3">
    <location>
        <begin position="190"/>
        <end position="228"/>
    </location>
</feature>
<evidence type="ECO:0000313" key="5">
    <source>
        <dbReference type="EMBL" id="KKO97068.1"/>
    </source>
</evidence>
<dbReference type="GO" id="GO:0008270">
    <property type="term" value="F:zinc ion binding"/>
    <property type="evidence" value="ECO:0007669"/>
    <property type="project" value="InterPro"/>
</dbReference>
<feature type="region of interest" description="Disordered" evidence="3">
    <location>
        <begin position="764"/>
        <end position="828"/>
    </location>
</feature>
<dbReference type="Gene3D" id="4.10.240.10">
    <property type="entry name" value="Zn(2)-C6 fungal-type DNA-binding domain"/>
    <property type="match status" value="1"/>
</dbReference>
<dbReference type="CDD" id="cd12148">
    <property type="entry name" value="fungal_TF_MHR"/>
    <property type="match status" value="1"/>
</dbReference>
<dbReference type="AlphaFoldDB" id="A0A0F9ZVF8"/>
<dbReference type="Pfam" id="PF04082">
    <property type="entry name" value="Fungal_trans"/>
    <property type="match status" value="1"/>
</dbReference>
<dbReference type="CDD" id="cd00067">
    <property type="entry name" value="GAL4"/>
    <property type="match status" value="1"/>
</dbReference>
<evidence type="ECO:0000313" key="6">
    <source>
        <dbReference type="Proteomes" id="UP000034112"/>
    </source>
</evidence>
<feature type="compositionally biased region" description="Basic and acidic residues" evidence="3">
    <location>
        <begin position="120"/>
        <end position="130"/>
    </location>
</feature>
<dbReference type="InterPro" id="IPR001138">
    <property type="entry name" value="Zn2Cys6_DnaBD"/>
</dbReference>
<keyword evidence="1" id="KW-0479">Metal-binding</keyword>
<feature type="domain" description="Zn(2)-C6 fungal-type" evidence="4">
    <location>
        <begin position="123"/>
        <end position="154"/>
    </location>
</feature>
<dbReference type="OMA" id="CIHSVLP"/>
<dbReference type="SUPFAM" id="SSF57701">
    <property type="entry name" value="Zn2/Cys6 DNA-binding domain"/>
    <property type="match status" value="1"/>
</dbReference>
<dbReference type="Proteomes" id="UP000034112">
    <property type="component" value="Unassembled WGS sequence"/>
</dbReference>
<proteinExistence type="predicted"/>
<organism evidence="5 6">
    <name type="scientific">Trichoderma harzianum</name>
    <name type="common">Hypocrea lixii</name>
    <dbReference type="NCBI Taxonomy" id="5544"/>
    <lineage>
        <taxon>Eukaryota</taxon>
        <taxon>Fungi</taxon>
        <taxon>Dikarya</taxon>
        <taxon>Ascomycota</taxon>
        <taxon>Pezizomycotina</taxon>
        <taxon>Sordariomycetes</taxon>
        <taxon>Hypocreomycetidae</taxon>
        <taxon>Hypocreales</taxon>
        <taxon>Hypocreaceae</taxon>
        <taxon>Trichoderma</taxon>
    </lineage>
</organism>
<reference evidence="6" key="1">
    <citation type="journal article" date="2015" name="Genome Announc.">
        <title>Draft whole-genome sequence of the biocontrol agent Trichoderma harzianum T6776.</title>
        <authorList>
            <person name="Baroncelli R."/>
            <person name="Piaggeschi G."/>
            <person name="Fiorini L."/>
            <person name="Bertolini E."/>
            <person name="Zapparata A."/>
            <person name="Pe M.E."/>
            <person name="Sarrocco S."/>
            <person name="Vannacci G."/>
        </authorList>
    </citation>
    <scope>NUCLEOTIDE SEQUENCE [LARGE SCALE GENOMIC DNA]</scope>
    <source>
        <strain evidence="6">T6776</strain>
    </source>
</reference>
<comment type="caution">
    <text evidence="5">The sequence shown here is derived from an EMBL/GenBank/DDBJ whole genome shotgun (WGS) entry which is preliminary data.</text>
</comment>
<dbReference type="SMART" id="SM00066">
    <property type="entry name" value="GAL4"/>
    <property type="match status" value="1"/>
</dbReference>
<dbReference type="GO" id="GO:0000981">
    <property type="term" value="F:DNA-binding transcription factor activity, RNA polymerase II-specific"/>
    <property type="evidence" value="ECO:0007669"/>
    <property type="project" value="InterPro"/>
</dbReference>
<protein>
    <recommendedName>
        <fullName evidence="4">Zn(2)-C6 fungal-type domain-containing protein</fullName>
    </recommendedName>
</protein>
<keyword evidence="2" id="KW-0539">Nucleus</keyword>
<dbReference type="PANTHER" id="PTHR46910:SF1">
    <property type="entry name" value="MISCELLANEOUS ZN(II)2CYS6 TRANSCRIPTION FACTOR (EUROFUNG)-RELATED"/>
    <property type="match status" value="1"/>
</dbReference>
<gene>
    <name evidence="5" type="ORF">THAR02_10828</name>
</gene>
<dbReference type="PANTHER" id="PTHR46910">
    <property type="entry name" value="TRANSCRIPTION FACTOR PDR1"/>
    <property type="match status" value="1"/>
</dbReference>
<accession>A0A0F9ZVF8</accession>
<evidence type="ECO:0000256" key="2">
    <source>
        <dbReference type="ARBA" id="ARBA00023242"/>
    </source>
</evidence>
<dbReference type="EMBL" id="JOKZ01000649">
    <property type="protein sequence ID" value="KKO97068.1"/>
    <property type="molecule type" value="Genomic_DNA"/>
</dbReference>
<dbReference type="InterPro" id="IPR036864">
    <property type="entry name" value="Zn2-C6_fun-type_DNA-bd_sf"/>
</dbReference>
<evidence type="ECO:0000256" key="1">
    <source>
        <dbReference type="ARBA" id="ARBA00022723"/>
    </source>
</evidence>
<dbReference type="PROSITE" id="PS50048">
    <property type="entry name" value="ZN2_CY6_FUNGAL_2"/>
    <property type="match status" value="1"/>
</dbReference>
<dbReference type="PROSITE" id="PS00463">
    <property type="entry name" value="ZN2_CY6_FUNGAL_1"/>
    <property type="match status" value="1"/>
</dbReference>
<feature type="compositionally biased region" description="Basic and acidic residues" evidence="3">
    <location>
        <begin position="190"/>
        <end position="206"/>
    </location>
</feature>
<feature type="region of interest" description="Disordered" evidence="3">
    <location>
        <begin position="1"/>
        <end position="130"/>
    </location>
</feature>
<dbReference type="SMART" id="SM00906">
    <property type="entry name" value="Fungal_trans"/>
    <property type="match status" value="1"/>
</dbReference>
<dbReference type="InterPro" id="IPR050987">
    <property type="entry name" value="AtrR-like"/>
</dbReference>
<feature type="compositionally biased region" description="Low complexity" evidence="3">
    <location>
        <begin position="15"/>
        <end position="30"/>
    </location>
</feature>